<comment type="caution">
    <text evidence="1">The sequence shown here is derived from an EMBL/GenBank/DDBJ whole genome shotgun (WGS) entry which is preliminary data.</text>
</comment>
<dbReference type="EMBL" id="CAJNOO010001293">
    <property type="protein sequence ID" value="CAF1129883.1"/>
    <property type="molecule type" value="Genomic_DNA"/>
</dbReference>
<dbReference type="AlphaFoldDB" id="A0A814R7X8"/>
<evidence type="ECO:0000313" key="1">
    <source>
        <dbReference type="EMBL" id="CAF1129883.1"/>
    </source>
</evidence>
<organism evidence="1 2">
    <name type="scientific">Rotaria sordida</name>
    <dbReference type="NCBI Taxonomy" id="392033"/>
    <lineage>
        <taxon>Eukaryota</taxon>
        <taxon>Metazoa</taxon>
        <taxon>Spiralia</taxon>
        <taxon>Gnathifera</taxon>
        <taxon>Rotifera</taxon>
        <taxon>Eurotatoria</taxon>
        <taxon>Bdelloidea</taxon>
        <taxon>Philodinida</taxon>
        <taxon>Philodinidae</taxon>
        <taxon>Rotaria</taxon>
    </lineage>
</organism>
<sequence length="214" mass="23461">MTGQFLITASGPDEVIFERINTMPTVTAPMITATMTMEQYSDWNVTYSLPVTNGKVVTVNSGNRKLDGGSMETNGILFNLEDPTRMSGYVQTVTLRYGSGKLPTKMARIWIYGIVPINNKYIVCSQYLIPLSQISTTKTIQTYTIPHKKIIVSNESFIGVAIQDVSAAIATTSNGSVLHLDNTNLSMNMVTCLPLACRSVKPPIGIQIQYILIT</sequence>
<gene>
    <name evidence="1" type="ORF">RFH988_LOCUS20810</name>
</gene>
<accession>A0A814R7X8</accession>
<protein>
    <submittedName>
        <fullName evidence="1">Uncharacterized protein</fullName>
    </submittedName>
</protein>
<name>A0A814R7X8_9BILA</name>
<proteinExistence type="predicted"/>
<evidence type="ECO:0000313" key="2">
    <source>
        <dbReference type="Proteomes" id="UP000663882"/>
    </source>
</evidence>
<reference evidence="1" key="1">
    <citation type="submission" date="2021-02" db="EMBL/GenBank/DDBJ databases">
        <authorList>
            <person name="Nowell W R."/>
        </authorList>
    </citation>
    <scope>NUCLEOTIDE SEQUENCE</scope>
</reference>
<dbReference type="Proteomes" id="UP000663882">
    <property type="component" value="Unassembled WGS sequence"/>
</dbReference>